<reference evidence="1 2" key="1">
    <citation type="submission" date="2023-11" db="EMBL/GenBank/DDBJ databases">
        <title>Halocaridina rubra genome assembly.</title>
        <authorList>
            <person name="Smith C."/>
        </authorList>
    </citation>
    <scope>NUCLEOTIDE SEQUENCE [LARGE SCALE GENOMIC DNA]</scope>
    <source>
        <strain evidence="1">EP-1</strain>
        <tissue evidence="1">Whole</tissue>
    </source>
</reference>
<dbReference type="Proteomes" id="UP001381693">
    <property type="component" value="Unassembled WGS sequence"/>
</dbReference>
<protein>
    <submittedName>
        <fullName evidence="1">Uncharacterized protein</fullName>
    </submittedName>
</protein>
<keyword evidence="2" id="KW-1185">Reference proteome</keyword>
<evidence type="ECO:0000313" key="1">
    <source>
        <dbReference type="EMBL" id="KAK7071047.1"/>
    </source>
</evidence>
<gene>
    <name evidence="1" type="ORF">SK128_005292</name>
</gene>
<organism evidence="1 2">
    <name type="scientific">Halocaridina rubra</name>
    <name type="common">Hawaiian red shrimp</name>
    <dbReference type="NCBI Taxonomy" id="373956"/>
    <lineage>
        <taxon>Eukaryota</taxon>
        <taxon>Metazoa</taxon>
        <taxon>Ecdysozoa</taxon>
        <taxon>Arthropoda</taxon>
        <taxon>Crustacea</taxon>
        <taxon>Multicrustacea</taxon>
        <taxon>Malacostraca</taxon>
        <taxon>Eumalacostraca</taxon>
        <taxon>Eucarida</taxon>
        <taxon>Decapoda</taxon>
        <taxon>Pleocyemata</taxon>
        <taxon>Caridea</taxon>
        <taxon>Atyoidea</taxon>
        <taxon>Atyidae</taxon>
        <taxon>Halocaridina</taxon>
    </lineage>
</organism>
<dbReference type="EMBL" id="JAXCGZ010015158">
    <property type="protein sequence ID" value="KAK7071047.1"/>
    <property type="molecule type" value="Genomic_DNA"/>
</dbReference>
<dbReference type="AlphaFoldDB" id="A0AAN9A600"/>
<proteinExistence type="predicted"/>
<accession>A0AAN9A600</accession>
<name>A0AAN9A600_HALRR</name>
<sequence>MCLYIVTALDLNAKTYWFQYCQCTPYLTGFTKLVVLHYFLQIRNRIGSMVPNHTGIIVRSLVRVPGSGSDDTMEASLANLRNVSPIAAYGHASQTLPPTLRRPLVTTIDQNSETGQTASPSTSMRVHTMPKPQGRVMETLPGKAIVSTPARVVSVVASGQTQTKSLQTNALGMSPNVPLHLIQEREALLEENRRLKHQLYLFNQLITNKERLRIVVKRLGVEIPK</sequence>
<evidence type="ECO:0000313" key="2">
    <source>
        <dbReference type="Proteomes" id="UP001381693"/>
    </source>
</evidence>
<comment type="caution">
    <text evidence="1">The sequence shown here is derived from an EMBL/GenBank/DDBJ whole genome shotgun (WGS) entry which is preliminary data.</text>
</comment>